<feature type="transmembrane region" description="Helical" evidence="1">
    <location>
        <begin position="294"/>
        <end position="314"/>
    </location>
</feature>
<feature type="transmembrane region" description="Helical" evidence="1">
    <location>
        <begin position="375"/>
        <end position="392"/>
    </location>
</feature>
<feature type="domain" description="DUF6311" evidence="2">
    <location>
        <begin position="14"/>
        <end position="417"/>
    </location>
</feature>
<accession>A0ABU9I261</accession>
<reference evidence="4 5" key="1">
    <citation type="submission" date="2024-04" db="EMBL/GenBank/DDBJ databases">
        <title>Flavobacterium sp. DGU11 16S ribosomal RNA gene Genome sequencing and assembly.</title>
        <authorList>
            <person name="Park S."/>
        </authorList>
    </citation>
    <scope>NUCLEOTIDE SEQUENCE [LARGE SCALE GENOMIC DNA]</scope>
    <source>
        <strain evidence="4 5">DGU11</strain>
    </source>
</reference>
<dbReference type="RefSeq" id="WP_341698319.1">
    <property type="nucleotide sequence ID" value="NZ_JBBYHR010000011.1"/>
</dbReference>
<gene>
    <name evidence="4" type="ORF">AAEO56_17245</name>
</gene>
<dbReference type="Proteomes" id="UP001464555">
    <property type="component" value="Unassembled WGS sequence"/>
</dbReference>
<organism evidence="4 5">
    <name type="scientific">Flavobacterium arundinis</name>
    <dbReference type="NCBI Taxonomy" id="3139143"/>
    <lineage>
        <taxon>Bacteria</taxon>
        <taxon>Pseudomonadati</taxon>
        <taxon>Bacteroidota</taxon>
        <taxon>Flavobacteriia</taxon>
        <taxon>Flavobacteriales</taxon>
        <taxon>Flavobacteriaceae</taxon>
        <taxon>Flavobacterium</taxon>
    </lineage>
</organism>
<dbReference type="InterPro" id="IPR058671">
    <property type="entry name" value="DUF6311_C"/>
</dbReference>
<protein>
    <submittedName>
        <fullName evidence="4">DUF6311 domain-containing protein</fullName>
    </submittedName>
</protein>
<feature type="transmembrane region" description="Helical" evidence="1">
    <location>
        <begin position="399"/>
        <end position="416"/>
    </location>
</feature>
<evidence type="ECO:0000259" key="2">
    <source>
        <dbReference type="Pfam" id="PF19830"/>
    </source>
</evidence>
<keyword evidence="5" id="KW-1185">Reference proteome</keyword>
<keyword evidence="1" id="KW-0472">Membrane</keyword>
<evidence type="ECO:0000259" key="3">
    <source>
        <dbReference type="Pfam" id="PF25853"/>
    </source>
</evidence>
<feature type="transmembrane region" description="Helical" evidence="1">
    <location>
        <begin position="101"/>
        <end position="118"/>
    </location>
</feature>
<evidence type="ECO:0000313" key="5">
    <source>
        <dbReference type="Proteomes" id="UP001464555"/>
    </source>
</evidence>
<name>A0ABU9I261_9FLAO</name>
<dbReference type="Pfam" id="PF19830">
    <property type="entry name" value="DUF6311"/>
    <property type="match status" value="1"/>
</dbReference>
<evidence type="ECO:0000313" key="4">
    <source>
        <dbReference type="EMBL" id="MEL1246023.1"/>
    </source>
</evidence>
<sequence length="711" mass="81705">MAKQRSIVYWGIMALVIVCFHLTYGLDIIVPTNIRWLMEAHHDWGTHYLGWAFYRDAPWSFPIGNIPDYCYPAGTNIGLTDSIVLPALLLKPFSGILPEDFQYLGLWLLLCNLMVAHYTIKILDIYKAKAVYVILAAIFVVLSPVLFFRGMHPSLCAHGFILASIYYYLKPATAATAAAINRSQVVLVLIVSLISPYLWLMIIGFTVILPLKHCYYQKLFTWKQGLKYPVIAMLGSLLLWIVVGVISFDTGGLEVQNSYGQYSFNLNSFYNPSGFSMFVPTIPWLRPEHQYEGFLYLGVGLMALAILVIGYLIITRSITRIFKNKYLIPLLVLTILLALFAITNEVSINDKVLFTYPIPKFIKQIGSTFRASGRFMWLAYYLFFIFVLVVFVKSKAPHWVKVPLLVVIVAFQIYDVKNLYTFKQRNYGSYDSPLNETRWNEIIPHYDRIITYPPFTFTLVNNMDYQDLCFLALKNKKAITLGYSARVDVKKYETYTESLTNDLTYGKVKENELYITTPQNLDAFGAIIRNKDIQIDLIDGYYLFYHKRKRSDGLKRDAATQKQLDSVRTVYSKDPGTKFVKVIKRPDFPKDEIKYNIEDIYINNNFIKISGWAFIKDKSNNKGDVLYITLSTQDTTYISEATQIVRPDITQGFNREDLSSSGFSTSVFTDNILRKDYTVGIAVKDKNDKWTFINLGTAKEIKDKKTFGNYK</sequence>
<comment type="caution">
    <text evidence="4">The sequence shown here is derived from an EMBL/GenBank/DDBJ whole genome shotgun (WGS) entry which is preliminary data.</text>
</comment>
<feature type="transmembrane region" description="Helical" evidence="1">
    <location>
        <begin position="185"/>
        <end position="209"/>
    </location>
</feature>
<feature type="transmembrane region" description="Helical" evidence="1">
    <location>
        <begin position="7"/>
        <end position="26"/>
    </location>
</feature>
<evidence type="ECO:0000256" key="1">
    <source>
        <dbReference type="SAM" id="Phobius"/>
    </source>
</evidence>
<keyword evidence="1" id="KW-0812">Transmembrane</keyword>
<dbReference type="InterPro" id="IPR046278">
    <property type="entry name" value="DUF6311"/>
</dbReference>
<feature type="domain" description="DUF6311" evidence="3">
    <location>
        <begin position="438"/>
        <end position="544"/>
    </location>
</feature>
<feature type="transmembrane region" description="Helical" evidence="1">
    <location>
        <begin position="230"/>
        <end position="248"/>
    </location>
</feature>
<dbReference type="Pfam" id="PF25853">
    <property type="entry name" value="DUF6311_C"/>
    <property type="match status" value="1"/>
</dbReference>
<dbReference type="EMBL" id="JBBYHR010000011">
    <property type="protein sequence ID" value="MEL1246023.1"/>
    <property type="molecule type" value="Genomic_DNA"/>
</dbReference>
<feature type="transmembrane region" description="Helical" evidence="1">
    <location>
        <begin position="326"/>
        <end position="343"/>
    </location>
</feature>
<proteinExistence type="predicted"/>
<feature type="transmembrane region" description="Helical" evidence="1">
    <location>
        <begin position="130"/>
        <end position="148"/>
    </location>
</feature>
<keyword evidence="1" id="KW-1133">Transmembrane helix</keyword>